<accession>A0A7W8MQX2</accession>
<gene>
    <name evidence="2" type="ORF">HDF09_001885</name>
</gene>
<evidence type="ECO:0000313" key="3">
    <source>
        <dbReference type="Proteomes" id="UP000568106"/>
    </source>
</evidence>
<dbReference type="NCBIfam" id="TIGR00778">
    <property type="entry name" value="ahpD_dom"/>
    <property type="match status" value="1"/>
</dbReference>
<dbReference type="PANTHER" id="PTHR35446:SF3">
    <property type="entry name" value="CMD DOMAIN-CONTAINING PROTEIN"/>
    <property type="match status" value="1"/>
</dbReference>
<keyword evidence="3" id="KW-1185">Reference proteome</keyword>
<dbReference type="InterPro" id="IPR004675">
    <property type="entry name" value="AhpD_core"/>
</dbReference>
<comment type="caution">
    <text evidence="2">The sequence shown here is derived from an EMBL/GenBank/DDBJ whole genome shotgun (WGS) entry which is preliminary data.</text>
</comment>
<dbReference type="InterPro" id="IPR029032">
    <property type="entry name" value="AhpD-like"/>
</dbReference>
<dbReference type="PANTHER" id="PTHR35446">
    <property type="entry name" value="SI:CH211-175M2.5"/>
    <property type="match status" value="1"/>
</dbReference>
<dbReference type="InterPro" id="IPR003779">
    <property type="entry name" value="CMD-like"/>
</dbReference>
<dbReference type="Proteomes" id="UP000568106">
    <property type="component" value="Unassembled WGS sequence"/>
</dbReference>
<name>A0A7W8MQX2_9BACT</name>
<keyword evidence="2" id="KW-0560">Oxidoreductase</keyword>
<dbReference type="EMBL" id="JACHDY010000002">
    <property type="protein sequence ID" value="MBB5317216.1"/>
    <property type="molecule type" value="Genomic_DNA"/>
</dbReference>
<organism evidence="2 3">
    <name type="scientific">Tunturiibacter empetritectus</name>
    <dbReference type="NCBI Taxonomy" id="3069691"/>
    <lineage>
        <taxon>Bacteria</taxon>
        <taxon>Pseudomonadati</taxon>
        <taxon>Acidobacteriota</taxon>
        <taxon>Terriglobia</taxon>
        <taxon>Terriglobales</taxon>
        <taxon>Acidobacteriaceae</taxon>
        <taxon>Tunturiibacter</taxon>
    </lineage>
</organism>
<dbReference type="GO" id="GO:0051920">
    <property type="term" value="F:peroxiredoxin activity"/>
    <property type="evidence" value="ECO:0007669"/>
    <property type="project" value="InterPro"/>
</dbReference>
<dbReference type="Gene3D" id="1.20.1290.10">
    <property type="entry name" value="AhpD-like"/>
    <property type="match status" value="1"/>
</dbReference>
<evidence type="ECO:0000313" key="2">
    <source>
        <dbReference type="EMBL" id="MBB5317216.1"/>
    </source>
</evidence>
<keyword evidence="2" id="KW-0575">Peroxidase</keyword>
<proteinExistence type="predicted"/>
<reference evidence="2" key="1">
    <citation type="submission" date="2020-08" db="EMBL/GenBank/DDBJ databases">
        <title>Genomic Encyclopedia of Type Strains, Phase IV (KMG-V): Genome sequencing to study the core and pangenomes of soil and plant-associated prokaryotes.</title>
        <authorList>
            <person name="Whitman W."/>
        </authorList>
    </citation>
    <scope>NUCLEOTIDE SEQUENCE [LARGE SCALE GENOMIC DNA]</scope>
    <source>
        <strain evidence="2">M8UP27</strain>
    </source>
</reference>
<dbReference type="Pfam" id="PF02627">
    <property type="entry name" value="CMD"/>
    <property type="match status" value="1"/>
</dbReference>
<dbReference type="SUPFAM" id="SSF69118">
    <property type="entry name" value="AhpD-like"/>
    <property type="match status" value="1"/>
</dbReference>
<dbReference type="AlphaFoldDB" id="A0A7W8MQX2"/>
<evidence type="ECO:0000259" key="1">
    <source>
        <dbReference type="Pfam" id="PF02627"/>
    </source>
</evidence>
<sequence>MSRIAPVVSSNVSPKVATTLNQVKASLGMVPNLFATLAHSSVALDGFLSLSKALSHGRLSARQREILSLTVAQENECRYCLAAHTALAKSAGVSEAEALKARTADSEDPFERALASFAKSIVRQRGHVSDKDIERARKAGIDDGLMMEVVANVVVNTFTNYANELADTEIDFPVVEVKL</sequence>
<protein>
    <submittedName>
        <fullName evidence="2">Peroxidase-related enzyme</fullName>
    </submittedName>
</protein>
<feature type="domain" description="Carboxymuconolactone decarboxylase-like" evidence="1">
    <location>
        <begin position="50"/>
        <end position="101"/>
    </location>
</feature>